<dbReference type="SUPFAM" id="SSF55031">
    <property type="entry name" value="Bacterial exopeptidase dimerisation domain"/>
    <property type="match status" value="1"/>
</dbReference>
<dbReference type="InterPro" id="IPR002933">
    <property type="entry name" value="Peptidase_M20"/>
</dbReference>
<feature type="domain" description="Peptidase M20 dimerisation" evidence="3">
    <location>
        <begin position="184"/>
        <end position="283"/>
    </location>
</feature>
<feature type="binding site" evidence="2">
    <location>
        <position position="357"/>
    </location>
    <ligand>
        <name>Mn(2+)</name>
        <dbReference type="ChEBI" id="CHEBI:29035"/>
        <label>2</label>
    </ligand>
</feature>
<reference evidence="4 5" key="1">
    <citation type="submission" date="2020-08" db="EMBL/GenBank/DDBJ databases">
        <title>The Agave Microbiome: Exploring the role of microbial communities in plant adaptations to desert environments.</title>
        <authorList>
            <person name="Partida-Martinez L.P."/>
        </authorList>
    </citation>
    <scope>NUCLEOTIDE SEQUENCE [LARGE SCALE GENOMIC DNA]</scope>
    <source>
        <strain evidence="4 5">AS3.12</strain>
    </source>
</reference>
<keyword evidence="2" id="KW-0479">Metal-binding</keyword>
<gene>
    <name evidence="4" type="ORF">F4695_000242</name>
</gene>
<sequence>MNDISLTNSDVVELTAWRRRLHTMPDVSGEEVETAREVVRFLSETGPDEIVEGLGGTGVAVVYDSGVPGMTVMLRAELDALPIEELGDPEYRSKVSGKSHMCGHDGHMATLAAVGRALGRQRPAKGRVVLLFQPAEENGAGAAAVIADEKFRDLTPDISLSLHNMPGIPLGHVHLKDGPTNCASRGMKIIMTGKTAHAAWPETGISPVSAVATLLPALSGISDGSVENDDLVRATVTHVTIGEPAAGISPAHGEIWVTLRTSTDDQMSALVEQAETMARDAAAADGLALALSYQDVFGHCINHPAAADILRAAMDAESVPHVAGQAYRASEDFGRFAKVSKSAMLFLGAGESHPALHNPTYDYPDDLIAIGARIFLAATRQTLG</sequence>
<accession>A0A7X0JG20</accession>
<proteinExistence type="predicted"/>
<comment type="caution">
    <text evidence="4">The sequence shown here is derived from an EMBL/GenBank/DDBJ whole genome shotgun (WGS) entry which is preliminary data.</text>
</comment>
<dbReference type="NCBIfam" id="TIGR01891">
    <property type="entry name" value="amidohydrolases"/>
    <property type="match status" value="1"/>
</dbReference>
<dbReference type="SUPFAM" id="SSF53187">
    <property type="entry name" value="Zn-dependent exopeptidases"/>
    <property type="match status" value="1"/>
</dbReference>
<evidence type="ECO:0000256" key="2">
    <source>
        <dbReference type="PIRSR" id="PIRSR005962-1"/>
    </source>
</evidence>
<feature type="binding site" evidence="2">
    <location>
        <position position="163"/>
    </location>
    <ligand>
        <name>Mn(2+)</name>
        <dbReference type="ChEBI" id="CHEBI:29035"/>
        <label>2</label>
    </ligand>
</feature>
<name>A0A7X0JG20_9HYPH</name>
<dbReference type="Gene3D" id="3.40.630.10">
    <property type="entry name" value="Zn peptidases"/>
    <property type="match status" value="1"/>
</dbReference>
<keyword evidence="2" id="KW-0464">Manganese</keyword>
<evidence type="ECO:0000259" key="3">
    <source>
        <dbReference type="Pfam" id="PF07687"/>
    </source>
</evidence>
<dbReference type="PANTHER" id="PTHR11014:SF169">
    <property type="entry name" value="CLAN MH, FAMILY M20, PEPTIDASE T-LIKE METALLOPEPTIDASE"/>
    <property type="match status" value="1"/>
</dbReference>
<dbReference type="InterPro" id="IPR011650">
    <property type="entry name" value="Peptidase_M20_dimer"/>
</dbReference>
<dbReference type="PIRSF" id="PIRSF005962">
    <property type="entry name" value="Pept_M20D_amidohydro"/>
    <property type="match status" value="1"/>
</dbReference>
<dbReference type="InterPro" id="IPR036264">
    <property type="entry name" value="Bact_exopeptidase_dim_dom"/>
</dbReference>
<feature type="binding site" evidence="2">
    <location>
        <position position="102"/>
    </location>
    <ligand>
        <name>Mn(2+)</name>
        <dbReference type="ChEBI" id="CHEBI:29035"/>
        <label>2</label>
    </ligand>
</feature>
<dbReference type="Pfam" id="PF07687">
    <property type="entry name" value="M20_dimer"/>
    <property type="match status" value="1"/>
</dbReference>
<feature type="binding site" evidence="2">
    <location>
        <position position="104"/>
    </location>
    <ligand>
        <name>Mn(2+)</name>
        <dbReference type="ChEBI" id="CHEBI:29035"/>
        <label>2</label>
    </ligand>
</feature>
<keyword evidence="5" id="KW-1185">Reference proteome</keyword>
<dbReference type="Gene3D" id="3.30.70.360">
    <property type="match status" value="1"/>
</dbReference>
<evidence type="ECO:0000313" key="4">
    <source>
        <dbReference type="EMBL" id="MBB6506923.1"/>
    </source>
</evidence>
<evidence type="ECO:0000313" key="5">
    <source>
        <dbReference type="Proteomes" id="UP000585437"/>
    </source>
</evidence>
<dbReference type="InterPro" id="IPR017439">
    <property type="entry name" value="Amidohydrolase"/>
</dbReference>
<protein>
    <submittedName>
        <fullName evidence="4">Amidohydrolase</fullName>
    </submittedName>
</protein>
<feature type="binding site" evidence="2">
    <location>
        <position position="137"/>
    </location>
    <ligand>
        <name>Mn(2+)</name>
        <dbReference type="ChEBI" id="CHEBI:29035"/>
        <label>2</label>
    </ligand>
</feature>
<comment type="cofactor">
    <cofactor evidence="2">
        <name>Mn(2+)</name>
        <dbReference type="ChEBI" id="CHEBI:29035"/>
    </cofactor>
    <text evidence="2">The Mn(2+) ion enhances activity.</text>
</comment>
<dbReference type="GO" id="GO:0046872">
    <property type="term" value="F:metal ion binding"/>
    <property type="evidence" value="ECO:0007669"/>
    <property type="project" value="UniProtKB-KW"/>
</dbReference>
<dbReference type="PANTHER" id="PTHR11014">
    <property type="entry name" value="PEPTIDASE M20 FAMILY MEMBER"/>
    <property type="match status" value="1"/>
</dbReference>
<dbReference type="AlphaFoldDB" id="A0A7X0JG20"/>
<dbReference type="GO" id="GO:0016787">
    <property type="term" value="F:hydrolase activity"/>
    <property type="evidence" value="ECO:0007669"/>
    <property type="project" value="UniProtKB-KW"/>
</dbReference>
<dbReference type="Pfam" id="PF01546">
    <property type="entry name" value="Peptidase_M20"/>
    <property type="match status" value="1"/>
</dbReference>
<evidence type="ECO:0000256" key="1">
    <source>
        <dbReference type="ARBA" id="ARBA00022801"/>
    </source>
</evidence>
<keyword evidence="1 4" id="KW-0378">Hydrolase</keyword>
<dbReference type="Proteomes" id="UP000585437">
    <property type="component" value="Unassembled WGS sequence"/>
</dbReference>
<dbReference type="EMBL" id="JACHBU010000001">
    <property type="protein sequence ID" value="MBB6506923.1"/>
    <property type="molecule type" value="Genomic_DNA"/>
</dbReference>
<organism evidence="4 5">
    <name type="scientific">Rhizobium soli</name>
    <dbReference type="NCBI Taxonomy" id="424798"/>
    <lineage>
        <taxon>Bacteria</taxon>
        <taxon>Pseudomonadati</taxon>
        <taxon>Pseudomonadota</taxon>
        <taxon>Alphaproteobacteria</taxon>
        <taxon>Hyphomicrobiales</taxon>
        <taxon>Rhizobiaceae</taxon>
        <taxon>Rhizobium/Agrobacterium group</taxon>
        <taxon>Rhizobium</taxon>
    </lineage>
</organism>